<organism evidence="3 4">
    <name type="scientific">Fonsecaea pedrosoi CBS 271.37</name>
    <dbReference type="NCBI Taxonomy" id="1442368"/>
    <lineage>
        <taxon>Eukaryota</taxon>
        <taxon>Fungi</taxon>
        <taxon>Dikarya</taxon>
        <taxon>Ascomycota</taxon>
        <taxon>Pezizomycotina</taxon>
        <taxon>Eurotiomycetes</taxon>
        <taxon>Chaetothyriomycetidae</taxon>
        <taxon>Chaetothyriales</taxon>
        <taxon>Herpotrichiellaceae</taxon>
        <taxon>Fonsecaea</taxon>
    </lineage>
</organism>
<keyword evidence="4" id="KW-1185">Reference proteome</keyword>
<feature type="compositionally biased region" description="Basic and acidic residues" evidence="1">
    <location>
        <begin position="762"/>
        <end position="771"/>
    </location>
</feature>
<dbReference type="InterPro" id="IPR036465">
    <property type="entry name" value="vWFA_dom_sf"/>
</dbReference>
<dbReference type="SMART" id="SM00220">
    <property type="entry name" value="S_TKc"/>
    <property type="match status" value="1"/>
</dbReference>
<name>A0A0D2HPK6_9EURO</name>
<dbReference type="GeneID" id="25301275"/>
<evidence type="ECO:0000313" key="3">
    <source>
        <dbReference type="EMBL" id="KIW86389.1"/>
    </source>
</evidence>
<dbReference type="PANTHER" id="PTHR24359:SF1">
    <property type="entry name" value="INHIBITOR OF NUCLEAR FACTOR KAPPA-B KINASE EPSILON SUBUNIT HOMOLOG 1-RELATED"/>
    <property type="match status" value="1"/>
</dbReference>
<feature type="domain" description="Protein kinase" evidence="2">
    <location>
        <begin position="176"/>
        <end position="519"/>
    </location>
</feature>
<feature type="region of interest" description="Disordered" evidence="1">
    <location>
        <begin position="631"/>
        <end position="721"/>
    </location>
</feature>
<feature type="compositionally biased region" description="Polar residues" evidence="1">
    <location>
        <begin position="643"/>
        <end position="660"/>
    </location>
</feature>
<accession>A0A0D2HPK6</accession>
<evidence type="ECO:0000259" key="2">
    <source>
        <dbReference type="PROSITE" id="PS50011"/>
    </source>
</evidence>
<dbReference type="InterPro" id="IPR000719">
    <property type="entry name" value="Prot_kinase_dom"/>
</dbReference>
<dbReference type="Pfam" id="PF00069">
    <property type="entry name" value="Pkinase"/>
    <property type="match status" value="1"/>
</dbReference>
<dbReference type="Gene3D" id="1.10.510.10">
    <property type="entry name" value="Transferase(Phosphotransferase) domain 1"/>
    <property type="match status" value="1"/>
</dbReference>
<feature type="region of interest" description="Disordered" evidence="1">
    <location>
        <begin position="551"/>
        <end position="582"/>
    </location>
</feature>
<dbReference type="PANTHER" id="PTHR24359">
    <property type="entry name" value="SERINE/THREONINE-PROTEIN KINASE SBK1"/>
    <property type="match status" value="1"/>
</dbReference>
<dbReference type="GO" id="GO:0005524">
    <property type="term" value="F:ATP binding"/>
    <property type="evidence" value="ECO:0007669"/>
    <property type="project" value="InterPro"/>
</dbReference>
<dbReference type="EMBL" id="KN846969">
    <property type="protein sequence ID" value="KIW86389.1"/>
    <property type="molecule type" value="Genomic_DNA"/>
</dbReference>
<dbReference type="RefSeq" id="XP_013290197.1">
    <property type="nucleotide sequence ID" value="XM_013434743.1"/>
</dbReference>
<protein>
    <recommendedName>
        <fullName evidence="2">Protein kinase domain-containing protein</fullName>
    </recommendedName>
</protein>
<dbReference type="OrthoDB" id="5986190at2759"/>
<dbReference type="InterPro" id="IPR011009">
    <property type="entry name" value="Kinase-like_dom_sf"/>
</dbReference>
<dbReference type="HOGENOM" id="CLU_005931_0_0_1"/>
<feature type="compositionally biased region" description="Basic and acidic residues" evidence="1">
    <location>
        <begin position="662"/>
        <end position="677"/>
    </location>
</feature>
<gene>
    <name evidence="3" type="ORF">Z517_01785</name>
</gene>
<reference evidence="3 4" key="1">
    <citation type="submission" date="2015-01" db="EMBL/GenBank/DDBJ databases">
        <title>The Genome Sequence of Fonsecaea pedrosoi CBS 271.37.</title>
        <authorList>
            <consortium name="The Broad Institute Genomics Platform"/>
            <person name="Cuomo C."/>
            <person name="de Hoog S."/>
            <person name="Gorbushina A."/>
            <person name="Stielow B."/>
            <person name="Teixiera M."/>
            <person name="Abouelleil A."/>
            <person name="Chapman S.B."/>
            <person name="Priest M."/>
            <person name="Young S.K."/>
            <person name="Wortman J."/>
            <person name="Nusbaum C."/>
            <person name="Birren B."/>
        </authorList>
    </citation>
    <scope>NUCLEOTIDE SEQUENCE [LARGE SCALE GENOMIC DNA]</scope>
    <source>
        <strain evidence="3 4">CBS 271.37</strain>
    </source>
</reference>
<dbReference type="Proteomes" id="UP000053029">
    <property type="component" value="Unassembled WGS sequence"/>
</dbReference>
<dbReference type="GO" id="GO:0004674">
    <property type="term" value="F:protein serine/threonine kinase activity"/>
    <property type="evidence" value="ECO:0007669"/>
    <property type="project" value="TreeGrafter"/>
</dbReference>
<feature type="compositionally biased region" description="Basic and acidic residues" evidence="1">
    <location>
        <begin position="631"/>
        <end position="642"/>
    </location>
</feature>
<dbReference type="SUPFAM" id="SSF53300">
    <property type="entry name" value="vWA-like"/>
    <property type="match status" value="1"/>
</dbReference>
<proteinExistence type="predicted"/>
<feature type="compositionally biased region" description="Basic and acidic residues" evidence="1">
    <location>
        <begin position="698"/>
        <end position="714"/>
    </location>
</feature>
<dbReference type="STRING" id="1442368.A0A0D2HPK6"/>
<evidence type="ECO:0000256" key="1">
    <source>
        <dbReference type="SAM" id="MobiDB-lite"/>
    </source>
</evidence>
<sequence>MNTRARSSAPSDLLKEFQANLRGSWKQETFCGRYYIKTGQLQEWMASVGEGQKATNLKRLLTEVWRPRPNATFIPTAEHVSSSDGCAVIVFSVLLDIGYGHLLDLFRLANITDASLSTTSTEHHYKYLEQYLTRANISEPDTVIDAFEKRKWFFCPVLLKRRMHGDFGGMCIFPYYKRQPVNGKGGTAEVFQVLVPAECIAEDLKQFLRASMVEYKDKGKFYELALKSYGSENRAMFEWEMDAFAGLEDQKGMVRYIGHYSYEETPGRYTYNILLEFGELDLDEFFAHEFSSPPVRSPEIISFWESLFQVAEALQRIHNLEIDRDGETEEYYGWHADVKPDNILRVHGEFKLVDFGFTKFKKKGSQAIPMEYMDGGTQSYGAPETDQSRFKTRTPHGQTIDTWSFGCVLSRAATWVILGQQGILQYDFIRKAAIKRLRDRRQADPTASTACPTAHDAFHNGRKVLPEVLQWHHYLRSIVRTSDNISCRVLDLVEGHMLLESPGHRVSSAKLCEELDDIVSVAKFKVDRDERGKRVADSLLTDLYNFDKEAPANAAQASQPKHAKSIKTSGRIGKSQRLDNIPPAKTAHRAEMLTEELQILGEQSPALLQASPQPHLRSGSSYLDGLQVHESPRGYIDSHDDVNSVSPLRLSPSSKSNGTAVKSDHGSWRPSELEPMSRHTSGQAVEDPDSTGVGPAEQVRDDVHGKARFDDRRSMSQSEKAWGKMPLYEPLVQAPGDQQHHFSKVPSYTPEKPPDVAAEELSTSRRRDSKLETTQSLELATSSISFADLYAAPPVPTPLYGHYDIQRVRMELEHGRSRLTRKFKVDKYLKDFIVDRDMKFIIDNGSSMRRFWFAATYVLVTLAMKLAPLDDDGLDVVFTSGPQRPYNEKGQKAAKAFASLMEEKTPTIPLDAASEVKTDMTETLGVVFDEYLRSYKNKRMTLLVLTDGLWRGTKAENPVEVKIAKFLKRALNGNHMEDRRFSISFIRFGDYPEAIAQLSRLDDDFSKIYDVP</sequence>
<evidence type="ECO:0000313" key="4">
    <source>
        <dbReference type="Proteomes" id="UP000053029"/>
    </source>
</evidence>
<dbReference type="VEuPathDB" id="FungiDB:Z517_01785"/>
<dbReference type="AlphaFoldDB" id="A0A0D2HPK6"/>
<dbReference type="PROSITE" id="PS50011">
    <property type="entry name" value="PROTEIN_KINASE_DOM"/>
    <property type="match status" value="1"/>
</dbReference>
<feature type="region of interest" description="Disordered" evidence="1">
    <location>
        <begin position="737"/>
        <end position="774"/>
    </location>
</feature>
<dbReference type="SUPFAM" id="SSF56112">
    <property type="entry name" value="Protein kinase-like (PK-like)"/>
    <property type="match status" value="1"/>
</dbReference>